<dbReference type="AlphaFoldDB" id="A0A016SVU2"/>
<evidence type="ECO:0000313" key="2">
    <source>
        <dbReference type="EMBL" id="EYB94454.1"/>
    </source>
</evidence>
<evidence type="ECO:0000313" key="3">
    <source>
        <dbReference type="Proteomes" id="UP000024635"/>
    </source>
</evidence>
<sequence length="70" mass="7962">MNAGDDQAHPEVVFKADELLESKFIIHYRRTELSALVEICFAAIILVFGMIEASTYSERVCGRFMCNIFT</sequence>
<keyword evidence="1" id="KW-0812">Transmembrane</keyword>
<organism evidence="2 3">
    <name type="scientific">Ancylostoma ceylanicum</name>
    <dbReference type="NCBI Taxonomy" id="53326"/>
    <lineage>
        <taxon>Eukaryota</taxon>
        <taxon>Metazoa</taxon>
        <taxon>Ecdysozoa</taxon>
        <taxon>Nematoda</taxon>
        <taxon>Chromadorea</taxon>
        <taxon>Rhabditida</taxon>
        <taxon>Rhabditina</taxon>
        <taxon>Rhabditomorpha</taxon>
        <taxon>Strongyloidea</taxon>
        <taxon>Ancylostomatidae</taxon>
        <taxon>Ancylostomatinae</taxon>
        <taxon>Ancylostoma</taxon>
    </lineage>
</organism>
<evidence type="ECO:0000256" key="1">
    <source>
        <dbReference type="SAM" id="Phobius"/>
    </source>
</evidence>
<accession>A0A016SVU2</accession>
<proteinExistence type="predicted"/>
<reference evidence="3" key="1">
    <citation type="journal article" date="2015" name="Nat. Genet.">
        <title>The genome and transcriptome of the zoonotic hookworm Ancylostoma ceylanicum identify infection-specific gene families.</title>
        <authorList>
            <person name="Schwarz E.M."/>
            <person name="Hu Y."/>
            <person name="Antoshechkin I."/>
            <person name="Miller M.M."/>
            <person name="Sternberg P.W."/>
            <person name="Aroian R.V."/>
        </authorList>
    </citation>
    <scope>NUCLEOTIDE SEQUENCE</scope>
    <source>
        <strain evidence="3">HY135</strain>
    </source>
</reference>
<name>A0A016SVU2_9BILA</name>
<dbReference type="OrthoDB" id="5864055at2759"/>
<dbReference type="EMBL" id="JARK01001507">
    <property type="protein sequence ID" value="EYB94454.1"/>
    <property type="molecule type" value="Genomic_DNA"/>
</dbReference>
<keyword evidence="3" id="KW-1185">Reference proteome</keyword>
<keyword evidence="1" id="KW-0472">Membrane</keyword>
<feature type="transmembrane region" description="Helical" evidence="1">
    <location>
        <begin position="33"/>
        <end position="51"/>
    </location>
</feature>
<comment type="caution">
    <text evidence="2">The sequence shown here is derived from an EMBL/GenBank/DDBJ whole genome shotgun (WGS) entry which is preliminary data.</text>
</comment>
<protein>
    <submittedName>
        <fullName evidence="2">Uncharacterized protein</fullName>
    </submittedName>
</protein>
<dbReference type="Proteomes" id="UP000024635">
    <property type="component" value="Unassembled WGS sequence"/>
</dbReference>
<keyword evidence="1" id="KW-1133">Transmembrane helix</keyword>
<gene>
    <name evidence="2" type="primary">Acey_s0171.g300</name>
    <name evidence="2" type="ORF">Y032_0171g300</name>
</gene>